<dbReference type="Pfam" id="PF00251">
    <property type="entry name" value="Glyco_hydro_32N"/>
    <property type="match status" value="1"/>
</dbReference>
<dbReference type="NCBIfam" id="TIGR01322">
    <property type="entry name" value="scrB_fam"/>
    <property type="match status" value="1"/>
</dbReference>
<evidence type="ECO:0000313" key="9">
    <source>
        <dbReference type="Proteomes" id="UP000001726"/>
    </source>
</evidence>
<comment type="function">
    <text evidence="5">Enables the bacterium to metabolize sucrose as a sole carbon source.</text>
</comment>
<proteinExistence type="inferred from homology"/>
<evidence type="ECO:0000256" key="1">
    <source>
        <dbReference type="ARBA" id="ARBA00009902"/>
    </source>
</evidence>
<dbReference type="GO" id="GO:0004564">
    <property type="term" value="F:beta-fructofuranosidase activity"/>
    <property type="evidence" value="ECO:0007669"/>
    <property type="project" value="UniProtKB-EC"/>
</dbReference>
<dbReference type="Proteomes" id="UP000001726">
    <property type="component" value="Chromosome"/>
</dbReference>
<dbReference type="Gene3D" id="2.115.10.20">
    <property type="entry name" value="Glycosyl hydrolase domain, family 43"/>
    <property type="match status" value="1"/>
</dbReference>
<evidence type="ECO:0000313" key="8">
    <source>
        <dbReference type="EMBL" id="CAO96936.1"/>
    </source>
</evidence>
<dbReference type="InterPro" id="IPR018053">
    <property type="entry name" value="Glyco_hydro_32_AS"/>
</dbReference>
<dbReference type="Gene3D" id="2.60.120.560">
    <property type="entry name" value="Exo-inulinase, domain 1"/>
    <property type="match status" value="1"/>
</dbReference>
<dbReference type="HOGENOM" id="CLU_001528_7_0_6"/>
<keyword evidence="5" id="KW-0963">Cytoplasm</keyword>
<dbReference type="EMBL" id="CU468135">
    <property type="protein sequence ID" value="CAO96936.1"/>
    <property type="molecule type" value="Genomic_DNA"/>
</dbReference>
<comment type="similarity">
    <text evidence="1 4">Belongs to the glycosyl hydrolase 32 family.</text>
</comment>
<dbReference type="EC" id="3.2.1.26" evidence="4"/>
<evidence type="ECO:0000256" key="3">
    <source>
        <dbReference type="ARBA" id="ARBA00023295"/>
    </source>
</evidence>
<dbReference type="InterPro" id="IPR001362">
    <property type="entry name" value="Glyco_hydro_32"/>
</dbReference>
<comment type="pathway">
    <text evidence="5">Glycan biosynthesis; sucrose metabolism.</text>
</comment>
<gene>
    <name evidence="8" type="primary">cscA</name>
    <name evidence="8" type="ordered locus">ETA_18900</name>
</gene>
<comment type="catalytic activity">
    <reaction evidence="4">
        <text>Hydrolysis of terminal non-reducing beta-D-fructofuranoside residues in beta-D-fructofuranosides.</text>
        <dbReference type="EC" id="3.2.1.26"/>
    </reaction>
</comment>
<accession>B2VEH0</accession>
<dbReference type="SMR" id="B2VEH0"/>
<dbReference type="InterPro" id="IPR013320">
    <property type="entry name" value="ConA-like_dom_sf"/>
</dbReference>
<dbReference type="PANTHER" id="PTHR43101">
    <property type="entry name" value="BETA-FRUCTOSIDASE"/>
    <property type="match status" value="1"/>
</dbReference>
<dbReference type="CDD" id="cd08996">
    <property type="entry name" value="GH32_FFase"/>
    <property type="match status" value="1"/>
</dbReference>
<protein>
    <recommendedName>
        <fullName evidence="4">Sucrose-6-phosphate hydrolase</fullName>
        <ecNumber evidence="4">3.2.1.26</ecNumber>
    </recommendedName>
    <alternativeName>
        <fullName evidence="5">Invertase</fullName>
    </alternativeName>
</protein>
<evidence type="ECO:0000259" key="7">
    <source>
        <dbReference type="Pfam" id="PF08244"/>
    </source>
</evidence>
<dbReference type="InterPro" id="IPR013189">
    <property type="entry name" value="Glyco_hydro_32_C"/>
</dbReference>
<evidence type="ECO:0000256" key="4">
    <source>
        <dbReference type="RuleBase" id="RU362110"/>
    </source>
</evidence>
<evidence type="ECO:0000256" key="2">
    <source>
        <dbReference type="ARBA" id="ARBA00022801"/>
    </source>
</evidence>
<evidence type="ECO:0000259" key="6">
    <source>
        <dbReference type="Pfam" id="PF00251"/>
    </source>
</evidence>
<keyword evidence="9" id="KW-1185">Reference proteome</keyword>
<dbReference type="STRING" id="465817.ETA_18900"/>
<reference evidence="8 9" key="1">
    <citation type="journal article" date="2008" name="Environ. Microbiol.">
        <title>The genome of Erwinia tasmaniensis strain Et1/99, a non-pathogenic bacterium in the genus Erwinia.</title>
        <authorList>
            <person name="Kube M."/>
            <person name="Migdoll A.M."/>
            <person name="Mueller I."/>
            <person name="Kuhl H."/>
            <person name="Beck A."/>
            <person name="Reinhardt R."/>
            <person name="Geider K."/>
        </authorList>
    </citation>
    <scope>NUCLEOTIDE SEQUENCE [LARGE SCALE GENOMIC DNA]</scope>
    <source>
        <strain evidence="9">DSM 17950 / CFBP 7177 / CIP 109463 / NCPPB 4357 / Et1/99</strain>
    </source>
</reference>
<dbReference type="InterPro" id="IPR006232">
    <property type="entry name" value="Suc6P_hydrolase"/>
</dbReference>
<dbReference type="InterPro" id="IPR023296">
    <property type="entry name" value="Glyco_hydro_beta-prop_sf"/>
</dbReference>
<name>B2VEH0_ERWT9</name>
<comment type="subcellular location">
    <subcellularLocation>
        <location evidence="5">Cytoplasm</location>
    </subcellularLocation>
</comment>
<dbReference type="AlphaFoldDB" id="B2VEH0"/>
<dbReference type="Pfam" id="PF08244">
    <property type="entry name" value="Glyco_hydro_32C"/>
    <property type="match status" value="1"/>
</dbReference>
<dbReference type="InterPro" id="IPR013148">
    <property type="entry name" value="Glyco_hydro_32_N"/>
</dbReference>
<keyword evidence="3 4" id="KW-0326">Glycosidase</keyword>
<dbReference type="SUPFAM" id="SSF75005">
    <property type="entry name" value="Arabinanase/levansucrase/invertase"/>
    <property type="match status" value="1"/>
</dbReference>
<keyword evidence="5" id="KW-0119">Carbohydrate metabolism</keyword>
<keyword evidence="2 4" id="KW-0378">Hydrolase</keyword>
<dbReference type="SUPFAM" id="SSF49899">
    <property type="entry name" value="Concanavalin A-like lectins/glucanases"/>
    <property type="match status" value="1"/>
</dbReference>
<dbReference type="InterPro" id="IPR051214">
    <property type="entry name" value="GH32_Enzymes"/>
</dbReference>
<dbReference type="SMART" id="SM00640">
    <property type="entry name" value="Glyco_32"/>
    <property type="match status" value="1"/>
</dbReference>
<dbReference type="PROSITE" id="PS00609">
    <property type="entry name" value="GLYCOSYL_HYDROL_F32"/>
    <property type="match status" value="1"/>
</dbReference>
<dbReference type="KEGG" id="eta:ETA_18900"/>
<dbReference type="PANTHER" id="PTHR43101:SF1">
    <property type="entry name" value="BETA-FRUCTOSIDASE"/>
    <property type="match status" value="1"/>
</dbReference>
<feature type="domain" description="Glycosyl hydrolase family 32 C-terminal" evidence="7">
    <location>
        <begin position="334"/>
        <end position="482"/>
    </location>
</feature>
<dbReference type="GO" id="GO:0005985">
    <property type="term" value="P:sucrose metabolic process"/>
    <property type="evidence" value="ECO:0007669"/>
    <property type="project" value="UniProtKB-UniPathway"/>
</dbReference>
<organism evidence="8 9">
    <name type="scientific">Erwinia tasmaniensis (strain DSM 17950 / CFBP 7177 / CIP 109463 / NCPPB 4357 / Et1/99)</name>
    <dbReference type="NCBI Taxonomy" id="465817"/>
    <lineage>
        <taxon>Bacteria</taxon>
        <taxon>Pseudomonadati</taxon>
        <taxon>Pseudomonadota</taxon>
        <taxon>Gammaproteobacteria</taxon>
        <taxon>Enterobacterales</taxon>
        <taxon>Erwiniaceae</taxon>
        <taxon>Erwinia</taxon>
    </lineage>
</organism>
<dbReference type="GO" id="GO:0005737">
    <property type="term" value="C:cytoplasm"/>
    <property type="evidence" value="ECO:0007669"/>
    <property type="project" value="UniProtKB-SubCell"/>
</dbReference>
<feature type="domain" description="Glycosyl hydrolase family 32 N-terminal" evidence="6">
    <location>
        <begin position="29"/>
        <end position="328"/>
    </location>
</feature>
<evidence type="ECO:0000256" key="5">
    <source>
        <dbReference type="RuleBase" id="RU365015"/>
    </source>
</evidence>
<sequence length="489" mass="56210">MMKNTLQRANQAQQELKKKVNDRFYPDFHLAPPAGWMNDPNGLVFSRGLYHAFYQHHPYDENWGPMHWGHMTSRDMIHWQHQPIALAPGDEYDRDGCFSGCAVEDNGVLTLIYTGHVWLKQPGDDSAIREVQCIATSTDGINFSKQGVILTPPEGIMHFRDPKVWRQDNRWYMVVGARTQDNIGQVLLYSADSLYQWQFERVLAKADSHSGYMWECPDFFPLGDKFMLMFSPQGMKAEGYRYRNLFQSGYLLGQWQPEVDFVVERNFQELDSGHDFYAPQSFLAEDGRRIIFGWMDMWESAMPSKEDFWAGCLTLPRELTLDAEGRVRMAPVRELESLRKDRHSLEPISLKNQRCEFDLSVVTGEIQLTLDSKNSDAERYGLEFAAGESGQCATRLYVDNQSRRLILDRGQSGLGVAGYRSVPLPDDDLLELRIFIDRSSIEVFVNQGESCLTSRIYPPAQEQVLRLYAENGHAQVIQCTHWTLGCISK</sequence>
<dbReference type="eggNOG" id="COG1621">
    <property type="taxonomic scope" value="Bacteria"/>
</dbReference>
<dbReference type="UniPathway" id="UPA00238"/>